<accession>A0A6A6NIZ7</accession>
<dbReference type="EMBL" id="JAAGAX010000001">
    <property type="protein sequence ID" value="KAF2325165.1"/>
    <property type="molecule type" value="Genomic_DNA"/>
</dbReference>
<dbReference type="Proteomes" id="UP000467840">
    <property type="component" value="Chromosome 5"/>
</dbReference>
<sequence>MLPRSIRFQQTVEAAALYFSEEAAAEKAVGSGVPKTRMRNAGHVSAEIYNSLLQTYAKAGKMPPPVAKHMKIILEDKTSGDDIELKSSKGIDFVLVQTCRILADLPSPTIRGSSSSVIICSLII</sequence>
<reference evidence="1 2" key="1">
    <citation type="journal article" date="2020" name="Mol. Plant">
        <title>The Chromosome-Based Rubber Tree Genome Provides New Insights into Spurge Genome Evolution and Rubber Biosynthesis.</title>
        <authorList>
            <person name="Liu J."/>
            <person name="Shi C."/>
            <person name="Shi C.C."/>
            <person name="Li W."/>
            <person name="Zhang Q.J."/>
            <person name="Zhang Y."/>
            <person name="Li K."/>
            <person name="Lu H.F."/>
            <person name="Shi C."/>
            <person name="Zhu S.T."/>
            <person name="Xiao Z.Y."/>
            <person name="Nan H."/>
            <person name="Yue Y."/>
            <person name="Zhu X.G."/>
            <person name="Wu Y."/>
            <person name="Hong X.N."/>
            <person name="Fan G.Y."/>
            <person name="Tong Y."/>
            <person name="Zhang D."/>
            <person name="Mao C.L."/>
            <person name="Liu Y.L."/>
            <person name="Hao S.J."/>
            <person name="Liu W.Q."/>
            <person name="Lv M.Q."/>
            <person name="Zhang H.B."/>
            <person name="Liu Y."/>
            <person name="Hu-Tang G.R."/>
            <person name="Wang J.P."/>
            <person name="Wang J.H."/>
            <person name="Sun Y.H."/>
            <person name="Ni S.B."/>
            <person name="Chen W.B."/>
            <person name="Zhang X.C."/>
            <person name="Jiao Y.N."/>
            <person name="Eichler E.E."/>
            <person name="Li G.H."/>
            <person name="Liu X."/>
            <person name="Gao L.Z."/>
        </authorList>
    </citation>
    <scope>NUCLEOTIDE SEQUENCE [LARGE SCALE GENOMIC DNA]</scope>
    <source>
        <strain evidence="2">cv. GT1</strain>
        <tissue evidence="1">Leaf</tissue>
    </source>
</reference>
<evidence type="ECO:0000313" key="2">
    <source>
        <dbReference type="Proteomes" id="UP000467840"/>
    </source>
</evidence>
<proteinExistence type="predicted"/>
<evidence type="ECO:0000313" key="1">
    <source>
        <dbReference type="EMBL" id="KAF2325165.1"/>
    </source>
</evidence>
<gene>
    <name evidence="1" type="ORF">GH714_024788</name>
</gene>
<keyword evidence="2" id="KW-1185">Reference proteome</keyword>
<organism evidence="1 2">
    <name type="scientific">Hevea brasiliensis</name>
    <name type="common">Para rubber tree</name>
    <name type="synonym">Siphonia brasiliensis</name>
    <dbReference type="NCBI Taxonomy" id="3981"/>
    <lineage>
        <taxon>Eukaryota</taxon>
        <taxon>Viridiplantae</taxon>
        <taxon>Streptophyta</taxon>
        <taxon>Embryophyta</taxon>
        <taxon>Tracheophyta</taxon>
        <taxon>Spermatophyta</taxon>
        <taxon>Magnoliopsida</taxon>
        <taxon>eudicotyledons</taxon>
        <taxon>Gunneridae</taxon>
        <taxon>Pentapetalae</taxon>
        <taxon>rosids</taxon>
        <taxon>fabids</taxon>
        <taxon>Malpighiales</taxon>
        <taxon>Euphorbiaceae</taxon>
        <taxon>Crotonoideae</taxon>
        <taxon>Micrandreae</taxon>
        <taxon>Hevea</taxon>
    </lineage>
</organism>
<name>A0A6A6NIZ7_HEVBR</name>
<dbReference type="AlphaFoldDB" id="A0A6A6NIZ7"/>
<protein>
    <submittedName>
        <fullName evidence="1">Uncharacterized protein</fullName>
    </submittedName>
</protein>
<comment type="caution">
    <text evidence="1">The sequence shown here is derived from an EMBL/GenBank/DDBJ whole genome shotgun (WGS) entry which is preliminary data.</text>
</comment>